<accession>A0ACB9G202</accession>
<reference evidence="1 2" key="2">
    <citation type="journal article" date="2022" name="Mol. Ecol. Resour.">
        <title>The genomes of chicory, endive, great burdock and yacon provide insights into Asteraceae paleo-polyploidization history and plant inulin production.</title>
        <authorList>
            <person name="Fan W."/>
            <person name="Wang S."/>
            <person name="Wang H."/>
            <person name="Wang A."/>
            <person name="Jiang F."/>
            <person name="Liu H."/>
            <person name="Zhao H."/>
            <person name="Xu D."/>
            <person name="Zhang Y."/>
        </authorList>
    </citation>
    <scope>NUCLEOTIDE SEQUENCE [LARGE SCALE GENOMIC DNA]</scope>
    <source>
        <strain evidence="2">cv. Yunnan</strain>
        <tissue evidence="1">Leaves</tissue>
    </source>
</reference>
<reference evidence="2" key="1">
    <citation type="journal article" date="2022" name="Mol. Ecol. Resour.">
        <title>The genomes of chicory, endive, great burdock and yacon provide insights into Asteraceae palaeo-polyploidization history and plant inulin production.</title>
        <authorList>
            <person name="Fan W."/>
            <person name="Wang S."/>
            <person name="Wang H."/>
            <person name="Wang A."/>
            <person name="Jiang F."/>
            <person name="Liu H."/>
            <person name="Zhao H."/>
            <person name="Xu D."/>
            <person name="Zhang Y."/>
        </authorList>
    </citation>
    <scope>NUCLEOTIDE SEQUENCE [LARGE SCALE GENOMIC DNA]</scope>
    <source>
        <strain evidence="2">cv. Yunnan</strain>
    </source>
</reference>
<sequence length="122" mass="14038">MSISIHSFAFSMILPLQKENKARSRLDIKAQSVQDEGRSSNLVDSNMKLFKDRIEVMRTKERLEQNHRPCGWVYMSKYINQRPKKQPEYLQTITLICGTYGASIIIGIGILCILSIIVHLKI</sequence>
<organism evidence="1 2">
    <name type="scientific">Smallanthus sonchifolius</name>
    <dbReference type="NCBI Taxonomy" id="185202"/>
    <lineage>
        <taxon>Eukaryota</taxon>
        <taxon>Viridiplantae</taxon>
        <taxon>Streptophyta</taxon>
        <taxon>Embryophyta</taxon>
        <taxon>Tracheophyta</taxon>
        <taxon>Spermatophyta</taxon>
        <taxon>Magnoliopsida</taxon>
        <taxon>eudicotyledons</taxon>
        <taxon>Gunneridae</taxon>
        <taxon>Pentapetalae</taxon>
        <taxon>asterids</taxon>
        <taxon>campanulids</taxon>
        <taxon>Asterales</taxon>
        <taxon>Asteraceae</taxon>
        <taxon>Asteroideae</taxon>
        <taxon>Heliantheae alliance</taxon>
        <taxon>Millerieae</taxon>
        <taxon>Smallanthus</taxon>
    </lineage>
</organism>
<proteinExistence type="predicted"/>
<keyword evidence="2" id="KW-1185">Reference proteome</keyword>
<gene>
    <name evidence="1" type="ORF">L1987_47044</name>
</gene>
<protein>
    <submittedName>
        <fullName evidence="1">Uncharacterized protein</fullName>
    </submittedName>
</protein>
<comment type="caution">
    <text evidence="1">The sequence shown here is derived from an EMBL/GenBank/DDBJ whole genome shotgun (WGS) entry which is preliminary data.</text>
</comment>
<name>A0ACB9G202_9ASTR</name>
<evidence type="ECO:0000313" key="2">
    <source>
        <dbReference type="Proteomes" id="UP001056120"/>
    </source>
</evidence>
<evidence type="ECO:0000313" key="1">
    <source>
        <dbReference type="EMBL" id="KAI3777246.1"/>
    </source>
</evidence>
<dbReference type="EMBL" id="CM042032">
    <property type="protein sequence ID" value="KAI3777246.1"/>
    <property type="molecule type" value="Genomic_DNA"/>
</dbReference>
<dbReference type="Proteomes" id="UP001056120">
    <property type="component" value="Linkage Group LG15"/>
</dbReference>